<accession>A0ACC1T7X3</accession>
<comment type="caution">
    <text evidence="1">The sequence shown here is derived from an EMBL/GenBank/DDBJ whole genome shotgun (WGS) entry which is preliminary data.</text>
</comment>
<sequence>MSTGKESAALSAKTERLESVESLHKRRGPRATCLPLSSDDRRPRRPQPFPRRWYPPSGCAEHSARPLSRIEFAMIILDDDEEQLPKLASPPPHYETSQKLHRLGIWKRKATSRRWRWAIYGLIAYFVITVAIGVPLIVVKTRKNSTTYKNPSLLYPSPAYGASNSSIPGFDLGTGPLCVDDATACDVWDFKDRKSGGLLHAQLEYYIPVTDTVFVQSNVSYPSNMTSPPISGSLTVNLSDDPKDTNASITVAMSYTGSDVREKTSVCLMNVAGADGLYLFVPEELYDPDKLHFNVTVLLPKHNGTSSSVYISSFITELPYFSQNIGGLSPRVTFGSVAIGGDKSNVTLAAVQAEEIYVKASLANINGPVNSTDDQVLSYPPHINHV</sequence>
<organism evidence="1 2">
    <name type="scientific">Phlebia brevispora</name>
    <dbReference type="NCBI Taxonomy" id="194682"/>
    <lineage>
        <taxon>Eukaryota</taxon>
        <taxon>Fungi</taxon>
        <taxon>Dikarya</taxon>
        <taxon>Basidiomycota</taxon>
        <taxon>Agaricomycotina</taxon>
        <taxon>Agaricomycetes</taxon>
        <taxon>Polyporales</taxon>
        <taxon>Meruliaceae</taxon>
        <taxon>Phlebia</taxon>
    </lineage>
</organism>
<keyword evidence="2" id="KW-1185">Reference proteome</keyword>
<name>A0ACC1T7X3_9APHY</name>
<dbReference type="EMBL" id="JANHOG010000335">
    <property type="protein sequence ID" value="KAJ3555406.1"/>
    <property type="molecule type" value="Genomic_DNA"/>
</dbReference>
<reference evidence="1" key="1">
    <citation type="submission" date="2022-07" db="EMBL/GenBank/DDBJ databases">
        <title>Genome Sequence of Phlebia brevispora.</title>
        <authorList>
            <person name="Buettner E."/>
        </authorList>
    </citation>
    <scope>NUCLEOTIDE SEQUENCE</scope>
    <source>
        <strain evidence="1">MPL23</strain>
    </source>
</reference>
<gene>
    <name evidence="1" type="ORF">NM688_g2595</name>
</gene>
<proteinExistence type="predicted"/>
<dbReference type="Proteomes" id="UP001148662">
    <property type="component" value="Unassembled WGS sequence"/>
</dbReference>
<protein>
    <submittedName>
        <fullName evidence="1">Uncharacterized protein</fullName>
    </submittedName>
</protein>
<evidence type="ECO:0000313" key="1">
    <source>
        <dbReference type="EMBL" id="KAJ3555406.1"/>
    </source>
</evidence>
<evidence type="ECO:0000313" key="2">
    <source>
        <dbReference type="Proteomes" id="UP001148662"/>
    </source>
</evidence>